<evidence type="ECO:0000256" key="5">
    <source>
        <dbReference type="ARBA" id="ARBA00012609"/>
    </source>
</evidence>
<dbReference type="AlphaFoldDB" id="A0A9P9E1A8"/>
<dbReference type="EC" id="3.5.2.17" evidence="5"/>
<comment type="function">
    <text evidence="2">Catalyzes the hydrolysis of 5-hydroxyisourate (HIU) to 2-oxo-4-hydroxy-4-carboxy-5-ureidoimidazoline (OHCU).</text>
</comment>
<evidence type="ECO:0000259" key="9">
    <source>
        <dbReference type="Pfam" id="PF00576"/>
    </source>
</evidence>
<dbReference type="PROSITE" id="PS00768">
    <property type="entry name" value="TRANSTHYRETIN_1"/>
    <property type="match status" value="1"/>
</dbReference>
<dbReference type="Gene3D" id="2.60.40.180">
    <property type="entry name" value="Transthyretin/hydroxyisourate hydrolase domain"/>
    <property type="match status" value="1"/>
</dbReference>
<comment type="subunit">
    <text evidence="4">Homotetramer.</text>
</comment>
<dbReference type="FunFam" id="2.60.40.180:FF:000006">
    <property type="entry name" value="Probable 5-hydroxyisourate hydrolase"/>
    <property type="match status" value="1"/>
</dbReference>
<dbReference type="InterPro" id="IPR036817">
    <property type="entry name" value="Transthyretin/HIU_hydrolase_sf"/>
</dbReference>
<dbReference type="CDD" id="cd05822">
    <property type="entry name" value="TLP_HIUase"/>
    <property type="match status" value="1"/>
</dbReference>
<dbReference type="InterPro" id="IPR014306">
    <property type="entry name" value="Hydroxyisourate_hydrolase"/>
</dbReference>
<dbReference type="PANTHER" id="PTHR10395">
    <property type="entry name" value="URICASE AND TRANSTHYRETIN-RELATED"/>
    <property type="match status" value="1"/>
</dbReference>
<feature type="region of interest" description="Disordered" evidence="8">
    <location>
        <begin position="18"/>
        <end position="41"/>
    </location>
</feature>
<evidence type="ECO:0000256" key="3">
    <source>
        <dbReference type="ARBA" id="ARBA00009850"/>
    </source>
</evidence>
<name>A0A9P9E1A8_9PLEO</name>
<keyword evidence="7" id="KW-0378">Hydrolase</keyword>
<reference evidence="10" key="1">
    <citation type="journal article" date="2021" name="Nat. Commun.">
        <title>Genetic determinants of endophytism in the Arabidopsis root mycobiome.</title>
        <authorList>
            <person name="Mesny F."/>
            <person name="Miyauchi S."/>
            <person name="Thiergart T."/>
            <person name="Pickel B."/>
            <person name="Atanasova L."/>
            <person name="Karlsson M."/>
            <person name="Huettel B."/>
            <person name="Barry K.W."/>
            <person name="Haridas S."/>
            <person name="Chen C."/>
            <person name="Bauer D."/>
            <person name="Andreopoulos W."/>
            <person name="Pangilinan J."/>
            <person name="LaButti K."/>
            <person name="Riley R."/>
            <person name="Lipzen A."/>
            <person name="Clum A."/>
            <person name="Drula E."/>
            <person name="Henrissat B."/>
            <person name="Kohler A."/>
            <person name="Grigoriev I.V."/>
            <person name="Martin F.M."/>
            <person name="Hacquard S."/>
        </authorList>
    </citation>
    <scope>NUCLEOTIDE SEQUENCE</scope>
    <source>
        <strain evidence="10">MPI-CAGE-CH-0243</strain>
    </source>
</reference>
<feature type="compositionally biased region" description="Polar residues" evidence="8">
    <location>
        <begin position="86"/>
        <end position="100"/>
    </location>
</feature>
<dbReference type="SUPFAM" id="SSF49472">
    <property type="entry name" value="Transthyretin (synonym: prealbumin)"/>
    <property type="match status" value="1"/>
</dbReference>
<dbReference type="GO" id="GO:0033971">
    <property type="term" value="F:hydroxyisourate hydrolase activity"/>
    <property type="evidence" value="ECO:0007669"/>
    <property type="project" value="UniProtKB-EC"/>
</dbReference>
<protein>
    <recommendedName>
        <fullName evidence="5">hydroxyisourate hydrolase</fullName>
        <ecNumber evidence="5">3.5.2.17</ecNumber>
    </recommendedName>
</protein>
<feature type="compositionally biased region" description="Low complexity" evidence="8">
    <location>
        <begin position="66"/>
        <end position="85"/>
    </location>
</feature>
<comment type="caution">
    <text evidence="10">The sequence shown here is derived from an EMBL/GenBank/DDBJ whole genome shotgun (WGS) entry which is preliminary data.</text>
</comment>
<gene>
    <name evidence="10" type="ORF">B0J11DRAFT_522552</name>
</gene>
<dbReference type="GO" id="GO:0006144">
    <property type="term" value="P:purine nucleobase metabolic process"/>
    <property type="evidence" value="ECO:0007669"/>
    <property type="project" value="UniProtKB-KW"/>
</dbReference>
<evidence type="ECO:0000256" key="7">
    <source>
        <dbReference type="ARBA" id="ARBA00022801"/>
    </source>
</evidence>
<accession>A0A9P9E1A8</accession>
<dbReference type="NCBIfam" id="TIGR02962">
    <property type="entry name" value="hdxy_isourate"/>
    <property type="match status" value="1"/>
</dbReference>
<evidence type="ECO:0000256" key="4">
    <source>
        <dbReference type="ARBA" id="ARBA00011881"/>
    </source>
</evidence>
<evidence type="ECO:0000256" key="8">
    <source>
        <dbReference type="SAM" id="MobiDB-lite"/>
    </source>
</evidence>
<dbReference type="InterPro" id="IPR023418">
    <property type="entry name" value="Thyroxine_BS"/>
</dbReference>
<dbReference type="Proteomes" id="UP000700596">
    <property type="component" value="Unassembled WGS sequence"/>
</dbReference>
<evidence type="ECO:0000313" key="11">
    <source>
        <dbReference type="Proteomes" id="UP000700596"/>
    </source>
</evidence>
<dbReference type="Pfam" id="PF00576">
    <property type="entry name" value="Transthyretin"/>
    <property type="match status" value="1"/>
</dbReference>
<comment type="catalytic activity">
    <reaction evidence="1">
        <text>5-hydroxyisourate + H2O = 5-hydroxy-2-oxo-4-ureido-2,5-dihydro-1H-imidazole-5-carboxylate + H(+)</text>
        <dbReference type="Rhea" id="RHEA:23736"/>
        <dbReference type="ChEBI" id="CHEBI:15377"/>
        <dbReference type="ChEBI" id="CHEBI:15378"/>
        <dbReference type="ChEBI" id="CHEBI:18072"/>
        <dbReference type="ChEBI" id="CHEBI:58639"/>
        <dbReference type="EC" id="3.5.2.17"/>
    </reaction>
</comment>
<feature type="region of interest" description="Disordered" evidence="8">
    <location>
        <begin position="66"/>
        <end position="100"/>
    </location>
</feature>
<organism evidence="10 11">
    <name type="scientific">Dendryphion nanum</name>
    <dbReference type="NCBI Taxonomy" id="256645"/>
    <lineage>
        <taxon>Eukaryota</taxon>
        <taxon>Fungi</taxon>
        <taxon>Dikarya</taxon>
        <taxon>Ascomycota</taxon>
        <taxon>Pezizomycotina</taxon>
        <taxon>Dothideomycetes</taxon>
        <taxon>Pleosporomycetidae</taxon>
        <taxon>Pleosporales</taxon>
        <taxon>Torulaceae</taxon>
        <taxon>Dendryphion</taxon>
    </lineage>
</organism>
<sequence length="175" mass="18947">MPTPPPTATATTRIEALSAHLTSSSQPPTTTTTTMSTETKPPITCHVLDTTLGRPAASIPVILTLHSSSSPSSQPQTPTSYTSLTNTDGRVTSWDPSASSAPFTTPFSLPDAFKTPGDQHWSLRFDTEAYFGERGVKTFFPEVEVRFVVREEAKGEHYHVPVLLGPFGYTTYRGS</sequence>
<evidence type="ECO:0000313" key="10">
    <source>
        <dbReference type="EMBL" id="KAH7130155.1"/>
    </source>
</evidence>
<keyword evidence="11" id="KW-1185">Reference proteome</keyword>
<dbReference type="InterPro" id="IPR023416">
    <property type="entry name" value="Transthyretin/HIU_hydrolase_d"/>
</dbReference>
<evidence type="ECO:0000256" key="6">
    <source>
        <dbReference type="ARBA" id="ARBA00022631"/>
    </source>
</evidence>
<keyword evidence="6" id="KW-0659">Purine metabolism</keyword>
<proteinExistence type="inferred from homology"/>
<evidence type="ECO:0000256" key="2">
    <source>
        <dbReference type="ARBA" id="ARBA00002704"/>
    </source>
</evidence>
<feature type="compositionally biased region" description="Low complexity" evidence="8">
    <location>
        <begin position="22"/>
        <end position="41"/>
    </location>
</feature>
<comment type="similarity">
    <text evidence="3">Belongs to the transthyretin family. 5-hydroxyisourate hydrolase subfamily.</text>
</comment>
<dbReference type="OrthoDB" id="10265230at2759"/>
<dbReference type="PANTHER" id="PTHR10395:SF7">
    <property type="entry name" value="5-HYDROXYISOURATE HYDROLASE"/>
    <property type="match status" value="1"/>
</dbReference>
<evidence type="ECO:0000256" key="1">
    <source>
        <dbReference type="ARBA" id="ARBA00001043"/>
    </source>
</evidence>
<dbReference type="EMBL" id="JAGMWT010000004">
    <property type="protein sequence ID" value="KAH7130155.1"/>
    <property type="molecule type" value="Genomic_DNA"/>
</dbReference>
<feature type="domain" description="Transthyretin/hydroxyisourate hydrolase" evidence="9">
    <location>
        <begin position="43"/>
        <end position="174"/>
    </location>
</feature>